<protein>
    <submittedName>
        <fullName evidence="1">Uncharacterized protein</fullName>
    </submittedName>
</protein>
<proteinExistence type="predicted"/>
<evidence type="ECO:0000313" key="2">
    <source>
        <dbReference type="Proteomes" id="UP000516204"/>
    </source>
</evidence>
<organism evidence="1 2">
    <name type="scientific">Arthrobacter phage Tweety19</name>
    <dbReference type="NCBI Taxonomy" id="2768133"/>
    <lineage>
        <taxon>Viruses</taxon>
        <taxon>Duplodnaviria</taxon>
        <taxon>Heunggongvirae</taxon>
        <taxon>Uroviricota</taxon>
        <taxon>Caudoviricetes</taxon>
        <taxon>Casidaviridae</taxon>
        <taxon>Galvastonvirus</taxon>
        <taxon>Galvastonvirus tweety19</taxon>
    </lineage>
</organism>
<dbReference type="Proteomes" id="UP000516204">
    <property type="component" value="Segment"/>
</dbReference>
<name>A0A7G9W256_9CAUD</name>
<reference evidence="2" key="1">
    <citation type="submission" date="2020-08" db="EMBL/GenBank/DDBJ databases">
        <authorList>
            <person name="Hillin M.J."/>
            <person name="Beth T.W."/>
            <person name="Collman T.N."/>
            <person name="Davis R.E."/>
            <person name="Dobesh B.I."/>
            <person name="Johnson A.L."/>
            <person name="Lewis B.M."/>
            <person name="Suarez T.R."/>
            <person name="Villa E.C."/>
            <person name="Walker J.R."/>
            <person name="Labonte J.M."/>
            <person name="Butela K.A."/>
            <person name="Garlena R.A."/>
            <person name="Russell D.A."/>
            <person name="Pope W.H."/>
            <person name="Jacobs-Sera D."/>
            <person name="Hatfull G.F."/>
        </authorList>
    </citation>
    <scope>NUCLEOTIDE SEQUENCE [LARGE SCALE GENOMIC DNA]</scope>
</reference>
<keyword evidence="2" id="KW-1185">Reference proteome</keyword>
<dbReference type="EMBL" id="MT897906">
    <property type="protein sequence ID" value="QNO12719.2"/>
    <property type="molecule type" value="Genomic_DNA"/>
</dbReference>
<sequence length="65" mass="7030">MKTIHRDATLTAEELQAEIAKTFELGPEGPGFCAYRYVGFASCERIDGHDGEHVSTGATGRLVAF</sequence>
<gene>
    <name evidence="1" type="primary">60</name>
    <name evidence="1" type="ORF">SEA_TWEETY19_60</name>
</gene>
<accession>A0A7G9W256</accession>
<evidence type="ECO:0000313" key="1">
    <source>
        <dbReference type="EMBL" id="QNO12719.2"/>
    </source>
</evidence>